<feature type="domain" description="THO complex subunit 2 N-terminal" evidence="8">
    <location>
        <begin position="65"/>
        <end position="637"/>
    </location>
</feature>
<dbReference type="InterPro" id="IPR021726">
    <property type="entry name" value="THO_THOC2_N"/>
</dbReference>
<feature type="compositionally biased region" description="Basic and acidic residues" evidence="5">
    <location>
        <begin position="1294"/>
        <end position="1313"/>
    </location>
</feature>
<dbReference type="GO" id="GO:0006397">
    <property type="term" value="P:mRNA processing"/>
    <property type="evidence" value="ECO:0007669"/>
    <property type="project" value="InterPro"/>
</dbReference>
<feature type="region of interest" description="Disordered" evidence="5">
    <location>
        <begin position="347"/>
        <end position="372"/>
    </location>
</feature>
<dbReference type="GO" id="GO:0003729">
    <property type="term" value="F:mRNA binding"/>
    <property type="evidence" value="ECO:0007669"/>
    <property type="project" value="TreeGrafter"/>
</dbReference>
<dbReference type="OrthoDB" id="29024at2759"/>
<protein>
    <recommendedName>
        <fullName evidence="3">THO complex subunit 2</fullName>
    </recommendedName>
</protein>
<feature type="compositionally biased region" description="Basic residues" evidence="5">
    <location>
        <begin position="1512"/>
        <end position="1523"/>
    </location>
</feature>
<proteinExistence type="inferred from homology"/>
<dbReference type="InterPro" id="IPR032302">
    <property type="entry name" value="THOC2_N"/>
</dbReference>
<accession>A0A8H7S496</accession>
<evidence type="ECO:0000259" key="6">
    <source>
        <dbReference type="Pfam" id="PF11262"/>
    </source>
</evidence>
<dbReference type="EMBL" id="JAEPRB010000064">
    <property type="protein sequence ID" value="KAG2223274.1"/>
    <property type="molecule type" value="Genomic_DNA"/>
</dbReference>
<evidence type="ECO:0000256" key="1">
    <source>
        <dbReference type="ARBA" id="ARBA00004123"/>
    </source>
</evidence>
<gene>
    <name evidence="9" type="ORF">INT45_007000</name>
</gene>
<evidence type="ECO:0000256" key="2">
    <source>
        <dbReference type="ARBA" id="ARBA00007857"/>
    </source>
</evidence>
<dbReference type="Pfam" id="PF11732">
    <property type="entry name" value="Thoc2"/>
    <property type="match status" value="1"/>
</dbReference>
<feature type="compositionally biased region" description="Basic and acidic residues" evidence="5">
    <location>
        <begin position="349"/>
        <end position="361"/>
    </location>
</feature>
<evidence type="ECO:0000313" key="10">
    <source>
        <dbReference type="Proteomes" id="UP000646827"/>
    </source>
</evidence>
<evidence type="ECO:0000256" key="3">
    <source>
        <dbReference type="ARBA" id="ARBA00019596"/>
    </source>
</evidence>
<dbReference type="PANTHER" id="PTHR21597:SF0">
    <property type="entry name" value="THO COMPLEX SUBUNIT 2"/>
    <property type="match status" value="1"/>
</dbReference>
<evidence type="ECO:0000313" key="9">
    <source>
        <dbReference type="EMBL" id="KAG2223274.1"/>
    </source>
</evidence>
<feature type="compositionally biased region" description="Basic and acidic residues" evidence="5">
    <location>
        <begin position="1452"/>
        <end position="1511"/>
    </location>
</feature>
<dbReference type="Pfam" id="PF16134">
    <property type="entry name" value="THOC2_N"/>
    <property type="match status" value="1"/>
</dbReference>
<dbReference type="PANTHER" id="PTHR21597">
    <property type="entry name" value="THO2 PROTEIN"/>
    <property type="match status" value="1"/>
</dbReference>
<sequence>MELQDELEHAHSLASSYVLLSSNPFRQLISKATSDAYYGRRTVDGFLDFMGAMIKDEAGVCRNHNIDIRLLFINSFKSKDANLEALSELKLEGDAAEKVEARKANLIAMVKGAADRSIFTEADYKINLSSQLLEAAKLIPSKVMFDRRLVRLNTAMLYKQNKFNLFREDNVGYTALINDLIVGSIDLPYDENGQAPPTPLDRIDTFLETVSSHIGIFHLDPNRVLDVLLDFFIKELLRNFTFWIELFKRSKWVESPERGSPIMAHLLGYKFEYYQKYEMTNSPSELYYGCALLIKCGLVRLYDLLPYLHPFDANMDAAKKKYMEHMNKEIKTNTGGMLAQFGALGEDGSTERMEKPKAKDGDGDEDGDGKEKNRYNVNDIVELTKALLAIGDIYHAELIFAKYDKLVDMHPEIAHYIYRLSDVVLQNAYELYVPTDIKERFILFAQRAEESRLKSELGGTDKVTTMEHVLVTNYMKEGTLDSTKTKCFNFFYDDWKKDLPQCNSFQDLMDVFAPVMRLAGYKMYLAPNLTQKLMLIVRSLLERESEFPGSKSHSLAVIREFLFPAVSFSSSNPGTMAMLWDILELLSFQERCSLYGEWGNDFYKRTIECKLLKARTERAAKSVMQRVSKNDVRQCGRDLGKLANSNPMIIFNVMLDQIQSFDNMAPYMADACRYMGDFAYDVLGYLMTEKWTGYQGAGRMKKIKMKGDGINATWLRALSVFSGMLYKKQGIDPTPLLRYMIFRLHNDDAVEDLILFNEFVTKLCGIEIIGSAMTDDQIMAAACSDTVRTEAFQPVSADNRRASKRVINRLKETLQANDTALQIIVLLYRLKESLSRQTSLSTHSLGTQVDTVHQTITQFMELLTTIFDANEYDALIPDALTLSKNYNLPSSLVIQLVRPKTRQSLQNYQEPTGEDANNPDEPHPVFKPLIDQIPQIVSDDSILNTITAEFYVIFWQLSLYDIYVPEASYQAAIKKHQDVIAACRDTRSTFFLSNRPSVVNKTERQAQASLEALQEDLPRHKAHVEKVMKLLQASQARWFPTTVDRLPLISSIIQHCVLPRSIASETDAVFCAEFVLLMHRLGARNFSSLTMLDKVLSENLPTALIAFTSYETTIHARFTYRIFAKMSEWHQQEQEYLAGAHGEGLIGFQKKWNVQSASQEFTKEDLLSFQEFKRVTHKWHLKTSLAIEQALSSGEPNMIRNAFLILKQFIPHFPIIREHGQVLTKATNELASRERMDHIKVLARSYLGLLEKVKSRWKTKNKFLGIEEPEPEPPARTERATNSGTNTPAKSSSPRRDDKHESSSERKRTREDAPSSQRSSGDNDKNNNGGSKRPRHDNEDRSKRESSSSRHRSTQEVSSTSLSREGSQRESGGRESGRESAERSSARESTRETPREPGRSSARDSPRETTRVRDHVRDAVREAVRDTSRLPPKESTRESRGSNSNAPSRKRERTEEDRERERERTDKRHREERSSREERRERGDRGERNDRDRERDRGRDRDREHDRDRDRQRGRHSHSHRRR</sequence>
<evidence type="ECO:0000259" key="7">
    <source>
        <dbReference type="Pfam" id="PF11732"/>
    </source>
</evidence>
<comment type="subcellular location">
    <subcellularLocation>
        <location evidence="1">Nucleus</location>
    </subcellularLocation>
</comment>
<comment type="caution">
    <text evidence="9">The sequence shown here is derived from an EMBL/GenBank/DDBJ whole genome shotgun (WGS) entry which is preliminary data.</text>
</comment>
<comment type="similarity">
    <text evidence="2">Belongs to the THOC2 family.</text>
</comment>
<keyword evidence="10" id="KW-1185">Reference proteome</keyword>
<reference evidence="9 10" key="1">
    <citation type="submission" date="2020-12" db="EMBL/GenBank/DDBJ databases">
        <title>Metabolic potential, ecology and presence of endohyphal bacteria is reflected in genomic diversity of Mucoromycotina.</title>
        <authorList>
            <person name="Muszewska A."/>
            <person name="Okrasinska A."/>
            <person name="Steczkiewicz K."/>
            <person name="Drgas O."/>
            <person name="Orlowska M."/>
            <person name="Perlinska-Lenart U."/>
            <person name="Aleksandrzak-Piekarczyk T."/>
            <person name="Szatraj K."/>
            <person name="Zielenkiewicz U."/>
            <person name="Pilsyk S."/>
            <person name="Malc E."/>
            <person name="Mieczkowski P."/>
            <person name="Kruszewska J.S."/>
            <person name="Biernat P."/>
            <person name="Pawlowska J."/>
        </authorList>
    </citation>
    <scope>NUCLEOTIDE SEQUENCE [LARGE SCALE GENOMIC DNA]</scope>
    <source>
        <strain evidence="9 10">CBS 142.35</strain>
    </source>
</reference>
<organism evidence="9 10">
    <name type="scientific">Circinella minor</name>
    <dbReference type="NCBI Taxonomy" id="1195481"/>
    <lineage>
        <taxon>Eukaryota</taxon>
        <taxon>Fungi</taxon>
        <taxon>Fungi incertae sedis</taxon>
        <taxon>Mucoromycota</taxon>
        <taxon>Mucoromycotina</taxon>
        <taxon>Mucoromycetes</taxon>
        <taxon>Mucorales</taxon>
        <taxon>Lichtheimiaceae</taxon>
        <taxon>Circinella</taxon>
    </lineage>
</organism>
<evidence type="ECO:0000259" key="8">
    <source>
        <dbReference type="Pfam" id="PF16134"/>
    </source>
</evidence>
<feature type="domain" description="THO complex subunitTHOC2 N-terminal" evidence="7">
    <location>
        <begin position="639"/>
        <end position="719"/>
    </location>
</feature>
<feature type="domain" description="THO complex subunitTHOC2 C-terminal" evidence="6">
    <location>
        <begin position="944"/>
        <end position="1250"/>
    </location>
</feature>
<keyword evidence="4" id="KW-0539">Nucleus</keyword>
<dbReference type="Pfam" id="PF11262">
    <property type="entry name" value="Tho2"/>
    <property type="match status" value="1"/>
</dbReference>
<feature type="compositionally biased region" description="Polar residues" evidence="5">
    <location>
        <begin position="1280"/>
        <end position="1292"/>
    </location>
</feature>
<dbReference type="GO" id="GO:0000445">
    <property type="term" value="C:THO complex part of transcription export complex"/>
    <property type="evidence" value="ECO:0007669"/>
    <property type="project" value="TreeGrafter"/>
</dbReference>
<feature type="region of interest" description="Disordered" evidence="5">
    <location>
        <begin position="1264"/>
        <end position="1523"/>
    </location>
</feature>
<feature type="compositionally biased region" description="Basic and acidic residues" evidence="5">
    <location>
        <begin position="1366"/>
        <end position="1440"/>
    </location>
</feature>
<feature type="compositionally biased region" description="Low complexity" evidence="5">
    <location>
        <begin position="1355"/>
        <end position="1365"/>
    </location>
</feature>
<dbReference type="InterPro" id="IPR021418">
    <property type="entry name" value="THO_THOC2_C"/>
</dbReference>
<dbReference type="InterPro" id="IPR040007">
    <property type="entry name" value="Tho2"/>
</dbReference>
<evidence type="ECO:0000256" key="4">
    <source>
        <dbReference type="ARBA" id="ARBA00023242"/>
    </source>
</evidence>
<name>A0A8H7S496_9FUNG</name>
<dbReference type="Proteomes" id="UP000646827">
    <property type="component" value="Unassembled WGS sequence"/>
</dbReference>
<feature type="compositionally biased region" description="Basic and acidic residues" evidence="5">
    <location>
        <begin position="1336"/>
        <end position="1348"/>
    </location>
</feature>
<dbReference type="GO" id="GO:0006406">
    <property type="term" value="P:mRNA export from nucleus"/>
    <property type="evidence" value="ECO:0007669"/>
    <property type="project" value="InterPro"/>
</dbReference>
<evidence type="ECO:0000256" key="5">
    <source>
        <dbReference type="SAM" id="MobiDB-lite"/>
    </source>
</evidence>